<dbReference type="GO" id="GO:0016052">
    <property type="term" value="P:carbohydrate catabolic process"/>
    <property type="evidence" value="ECO:0007669"/>
    <property type="project" value="TreeGrafter"/>
</dbReference>
<dbReference type="OrthoDB" id="391810at2"/>
<keyword evidence="6" id="KW-1185">Reference proteome</keyword>
<dbReference type="PATRIC" id="fig|216946.3.peg.657"/>
<evidence type="ECO:0000256" key="4">
    <source>
        <dbReference type="RuleBase" id="RU003690"/>
    </source>
</evidence>
<dbReference type="FunFam" id="3.20.20.80:FF:000004">
    <property type="entry name" value="Beta-glucosidase 6-phospho-beta-glucosidase"/>
    <property type="match status" value="1"/>
</dbReference>
<reference evidence="5 6" key="1">
    <citation type="journal article" date="2015" name="Genome Announc.">
        <title>Complete Genome Sequence of Spiroplasma turonicum Strain Tab4cT, a Parasite of a Horse Fly, Haematopota sp. (Diptera: Tabanidae).</title>
        <authorList>
            <person name="Davis R.E."/>
            <person name="Shao J."/>
            <person name="Zhao Y."/>
            <person name="Gasparich G.E."/>
            <person name="Gaynor B.J."/>
            <person name="Donofrio N."/>
        </authorList>
    </citation>
    <scope>NUCLEOTIDE SEQUENCE [LARGE SCALE GENOMIC DNA]</scope>
    <source>
        <strain evidence="5 6">Tab4c</strain>
    </source>
</reference>
<evidence type="ECO:0000313" key="6">
    <source>
        <dbReference type="Proteomes" id="UP000067243"/>
    </source>
</evidence>
<dbReference type="GO" id="GO:0008422">
    <property type="term" value="F:beta-glucosidase activity"/>
    <property type="evidence" value="ECO:0007669"/>
    <property type="project" value="TreeGrafter"/>
</dbReference>
<dbReference type="PANTHER" id="PTHR10353:SF122">
    <property type="entry name" value="6-PHOSPHO-BETA-GLUCOSIDASE ASCB-RELATED"/>
    <property type="match status" value="1"/>
</dbReference>
<gene>
    <name evidence="5" type="primary">bgl</name>
    <name evidence="5" type="ORF">STURON_00639</name>
</gene>
<dbReference type="InterPro" id="IPR001360">
    <property type="entry name" value="Glyco_hydro_1"/>
</dbReference>
<accession>A0A0K1P6H7</accession>
<keyword evidence="2" id="KW-0378">Hydrolase</keyword>
<dbReference type="SUPFAM" id="SSF51445">
    <property type="entry name" value="(Trans)glycosidases"/>
    <property type="match status" value="1"/>
</dbReference>
<evidence type="ECO:0000256" key="2">
    <source>
        <dbReference type="ARBA" id="ARBA00022801"/>
    </source>
</evidence>
<comment type="similarity">
    <text evidence="1 4">Belongs to the glycosyl hydrolase 1 family.</text>
</comment>
<dbReference type="Gene3D" id="3.20.20.80">
    <property type="entry name" value="Glycosidases"/>
    <property type="match status" value="1"/>
</dbReference>
<dbReference type="PRINTS" id="PR00131">
    <property type="entry name" value="GLHYDRLASE1"/>
</dbReference>
<keyword evidence="3" id="KW-0326">Glycosidase</keyword>
<dbReference type="EMBL" id="CP012328">
    <property type="protein sequence ID" value="AKU79885.1"/>
    <property type="molecule type" value="Genomic_DNA"/>
</dbReference>
<evidence type="ECO:0000313" key="5">
    <source>
        <dbReference type="EMBL" id="AKU79885.1"/>
    </source>
</evidence>
<dbReference type="Proteomes" id="UP000067243">
    <property type="component" value="Chromosome"/>
</dbReference>
<dbReference type="GO" id="GO:0005829">
    <property type="term" value="C:cytosol"/>
    <property type="evidence" value="ECO:0007669"/>
    <property type="project" value="TreeGrafter"/>
</dbReference>
<dbReference type="Pfam" id="PF00232">
    <property type="entry name" value="Glyco_hydro_1"/>
    <property type="match status" value="1"/>
</dbReference>
<dbReference type="InterPro" id="IPR017853">
    <property type="entry name" value="GH"/>
</dbReference>
<organism evidence="5 6">
    <name type="scientific">Spiroplasma turonicum</name>
    <dbReference type="NCBI Taxonomy" id="216946"/>
    <lineage>
        <taxon>Bacteria</taxon>
        <taxon>Bacillati</taxon>
        <taxon>Mycoplasmatota</taxon>
        <taxon>Mollicutes</taxon>
        <taxon>Entomoplasmatales</taxon>
        <taxon>Spiroplasmataceae</taxon>
        <taxon>Spiroplasma</taxon>
    </lineage>
</organism>
<evidence type="ECO:0000256" key="3">
    <source>
        <dbReference type="ARBA" id="ARBA00023295"/>
    </source>
</evidence>
<dbReference type="RefSeq" id="WP_075048469.1">
    <property type="nucleotide sequence ID" value="NZ_CP012328.1"/>
</dbReference>
<evidence type="ECO:0000256" key="1">
    <source>
        <dbReference type="ARBA" id="ARBA00010838"/>
    </source>
</evidence>
<dbReference type="STRING" id="216946.STURO_v1c06370"/>
<sequence>MKFTKYFLWGGSSSAPQTEGAYNIDGKSLTVADLKYYELVLDKKKTISEIKKMTNSKLRNALENFNELYFPKRLGINFYNTYKEDIKLLSELGINSFRISISWARIIPNCDDGVVNQKGLEFYRNVIMEFKKYKIEPIITLSHFDLPFKIVEKYGGWKNKKVIDLFIEYAKVVFKEFKNEITYWIPFNEINAALFSPWVGAGLIIDNEDNILQSSYISLHNLFIANSKAIKIAKIINSNFKIGCMIASFPSYPINSKPDNVILNQKDQQLKMYLYLDVMCKGIYPNYILKYWKDNNISIDIKDDELKIISNNNVDFISFSYYMTSINSVEKTEEVEANLITLSKNPFLTENDWGWQIDPLGLRYILNDLWDRYNLPLLIAENGVGFKDDLTKDHKVNDNYRISYLKDHIEQLLESIKDGVNVFGYLLWSPIDSVSSVTNEMSKRYGLIYVDLDDLGNGTNKRFLKDSYYWFKNYISQK</sequence>
<dbReference type="KEGG" id="stur:STURON_00639"/>
<name>A0A0K1P6H7_9MOLU</name>
<dbReference type="PANTHER" id="PTHR10353">
    <property type="entry name" value="GLYCOSYL HYDROLASE"/>
    <property type="match status" value="1"/>
</dbReference>
<protein>
    <submittedName>
        <fullName evidence="5">6-phospho-beta-glucosidase</fullName>
    </submittedName>
</protein>
<dbReference type="AlphaFoldDB" id="A0A0K1P6H7"/>
<proteinExistence type="inferred from homology"/>